<gene>
    <name evidence="2" type="ORF">VN97_g8003</name>
</gene>
<dbReference type="SUPFAM" id="SSF56112">
    <property type="entry name" value="Protein kinase-like (PK-like)"/>
    <property type="match status" value="1"/>
</dbReference>
<dbReference type="InterPro" id="IPR011009">
    <property type="entry name" value="Kinase-like_dom_sf"/>
</dbReference>
<evidence type="ECO:0008006" key="4">
    <source>
        <dbReference type="Google" id="ProtNLM"/>
    </source>
</evidence>
<feature type="compositionally biased region" description="Basic and acidic residues" evidence="1">
    <location>
        <begin position="103"/>
        <end position="120"/>
    </location>
</feature>
<dbReference type="EMBL" id="LACB01000271">
    <property type="protein sequence ID" value="KAJ9485351.1"/>
    <property type="molecule type" value="Genomic_DNA"/>
</dbReference>
<evidence type="ECO:0000313" key="2">
    <source>
        <dbReference type="EMBL" id="KAJ9485351.1"/>
    </source>
</evidence>
<dbReference type="Proteomes" id="UP001227192">
    <property type="component" value="Unassembled WGS sequence"/>
</dbReference>
<reference evidence="2" key="2">
    <citation type="journal article" date="2016" name="Fungal Biol.">
        <title>Ochratoxin A production by Penicillium thymicola.</title>
        <authorList>
            <person name="Nguyen H.D.T."/>
            <person name="McMullin D.R."/>
            <person name="Ponomareva E."/>
            <person name="Riley R."/>
            <person name="Pomraning K.R."/>
            <person name="Baker S.E."/>
            <person name="Seifert K.A."/>
        </authorList>
    </citation>
    <scope>NUCLEOTIDE SEQUENCE</scope>
    <source>
        <strain evidence="2">DAOM 180753</strain>
    </source>
</reference>
<feature type="region of interest" description="Disordered" evidence="1">
    <location>
        <begin position="101"/>
        <end position="120"/>
    </location>
</feature>
<dbReference type="Gene3D" id="1.10.510.10">
    <property type="entry name" value="Transferase(Phosphotransferase) domain 1"/>
    <property type="match status" value="1"/>
</dbReference>
<dbReference type="AlphaFoldDB" id="A0AAI9X620"/>
<keyword evidence="3" id="KW-1185">Reference proteome</keyword>
<evidence type="ECO:0000256" key="1">
    <source>
        <dbReference type="SAM" id="MobiDB-lite"/>
    </source>
</evidence>
<evidence type="ECO:0000313" key="3">
    <source>
        <dbReference type="Proteomes" id="UP001227192"/>
    </source>
</evidence>
<accession>A0AAI9X620</accession>
<reference evidence="2" key="1">
    <citation type="submission" date="2015-06" db="EMBL/GenBank/DDBJ databases">
        <authorList>
            <person name="Nguyen H."/>
        </authorList>
    </citation>
    <scope>NUCLEOTIDE SEQUENCE</scope>
    <source>
        <strain evidence="2">DAOM 180753</strain>
    </source>
</reference>
<name>A0AAI9X620_PENTH</name>
<comment type="caution">
    <text evidence="2">The sequence shown here is derived from an EMBL/GenBank/DDBJ whole genome shotgun (WGS) entry which is preliminary data.</text>
</comment>
<sequence length="120" mass="13076">MVAPNGTKASNVTSPISVKFSANGSPVEQLAAGLRHPLVGRLSRSQYPGHPALGYEKATHCLPRDYELPNTILSDIFALGSTLYELLTGEAPYSDLYPAEPEDIVRSSDPDVIHPRFQRE</sequence>
<proteinExistence type="predicted"/>
<protein>
    <recommendedName>
        <fullName evidence="4">Protein kinase domain-containing protein</fullName>
    </recommendedName>
</protein>
<organism evidence="2 3">
    <name type="scientific">Penicillium thymicola</name>
    <dbReference type="NCBI Taxonomy" id="293382"/>
    <lineage>
        <taxon>Eukaryota</taxon>
        <taxon>Fungi</taxon>
        <taxon>Dikarya</taxon>
        <taxon>Ascomycota</taxon>
        <taxon>Pezizomycotina</taxon>
        <taxon>Eurotiomycetes</taxon>
        <taxon>Eurotiomycetidae</taxon>
        <taxon>Eurotiales</taxon>
        <taxon>Aspergillaceae</taxon>
        <taxon>Penicillium</taxon>
    </lineage>
</organism>